<keyword evidence="5" id="KW-1185">Reference proteome</keyword>
<keyword evidence="1 3" id="KW-0547">Nucleotide-binding</keyword>
<accession>H5XFJ1</accession>
<dbReference type="GO" id="GO:0000166">
    <property type="term" value="F:nucleotide binding"/>
    <property type="evidence" value="ECO:0007669"/>
    <property type="project" value="UniProtKB-UniRule"/>
</dbReference>
<evidence type="ECO:0000256" key="1">
    <source>
        <dbReference type="ARBA" id="ARBA00022741"/>
    </source>
</evidence>
<evidence type="ECO:0000313" key="4">
    <source>
        <dbReference type="EMBL" id="EHR59359.1"/>
    </source>
</evidence>
<dbReference type="Proteomes" id="UP000002791">
    <property type="component" value="Chromosome"/>
</dbReference>
<evidence type="ECO:0000256" key="3">
    <source>
        <dbReference type="HAMAP-Rule" id="MF_00632"/>
    </source>
</evidence>
<organism evidence="4 5">
    <name type="scientific">Saccharomonospora cyanea NA-134</name>
    <dbReference type="NCBI Taxonomy" id="882082"/>
    <lineage>
        <taxon>Bacteria</taxon>
        <taxon>Bacillati</taxon>
        <taxon>Actinomycetota</taxon>
        <taxon>Actinomycetes</taxon>
        <taxon>Pseudonocardiales</taxon>
        <taxon>Pseudonocardiaceae</taxon>
        <taxon>Saccharomonospora</taxon>
    </lineage>
</organism>
<gene>
    <name evidence="4" type="ORF">SaccyDRAFT_0427</name>
</gene>
<dbReference type="InterPro" id="IPR035571">
    <property type="entry name" value="UPF0234-like_C"/>
</dbReference>
<protein>
    <recommendedName>
        <fullName evidence="3">Nucleotide-binding protein SaccyDRAFT_0427</fullName>
    </recommendedName>
</protein>
<dbReference type="Gene3D" id="3.30.70.860">
    <property type="match status" value="1"/>
</dbReference>
<dbReference type="GO" id="GO:0005829">
    <property type="term" value="C:cytosol"/>
    <property type="evidence" value="ECO:0007669"/>
    <property type="project" value="TreeGrafter"/>
</dbReference>
<dbReference type="eggNOG" id="COG1666">
    <property type="taxonomic scope" value="Bacteria"/>
</dbReference>
<dbReference type="PANTHER" id="PTHR30476">
    <property type="entry name" value="UPF0234 PROTEIN YAJQ"/>
    <property type="match status" value="1"/>
</dbReference>
<dbReference type="AlphaFoldDB" id="H5XFJ1"/>
<dbReference type="HOGENOM" id="CLU_099839_1_0_11"/>
<dbReference type="NCBIfam" id="NF003819">
    <property type="entry name" value="PRK05412.1"/>
    <property type="match status" value="1"/>
</dbReference>
<evidence type="ECO:0000256" key="2">
    <source>
        <dbReference type="ARBA" id="ARBA00093450"/>
    </source>
</evidence>
<dbReference type="PANTHER" id="PTHR30476:SF0">
    <property type="entry name" value="UPF0234 PROTEIN YAJQ"/>
    <property type="match status" value="1"/>
</dbReference>
<name>H5XFJ1_9PSEU</name>
<sequence>MPNSPDRRGWRWLGWEPSNSRNDEVCDVADPSFDVVSKVDRQEVDNALNQASKELSTRFDFRGTGAKVEWAGEHAVTIEAETEERAKAAVEVFKEKLIKRGISLKAFEADEPAVSGKIYKINGRILEGIESDKAKKIAKFVRDEGPKGVQAQIQGDQLRVSGKKKDHLQEVIALLKNQDFGIALQFTNYR</sequence>
<dbReference type="EMBL" id="CM001440">
    <property type="protein sequence ID" value="EHR59359.1"/>
    <property type="molecule type" value="Genomic_DNA"/>
</dbReference>
<dbReference type="HAMAP" id="MF_00632">
    <property type="entry name" value="UPF0234"/>
    <property type="match status" value="1"/>
</dbReference>
<proteinExistence type="inferred from homology"/>
<dbReference type="Pfam" id="PF04461">
    <property type="entry name" value="YajQ"/>
    <property type="match status" value="1"/>
</dbReference>
<dbReference type="InterPro" id="IPR035570">
    <property type="entry name" value="UPF0234_N"/>
</dbReference>
<dbReference type="SUPFAM" id="SSF89963">
    <property type="entry name" value="YajQ-like"/>
    <property type="match status" value="2"/>
</dbReference>
<dbReference type="CDD" id="cd11740">
    <property type="entry name" value="YajQ_like"/>
    <property type="match status" value="1"/>
</dbReference>
<reference evidence="4 5" key="1">
    <citation type="submission" date="2011-11" db="EMBL/GenBank/DDBJ databases">
        <title>The Noncontiguous Finished sequence of Saccharomonospora cyanea NA-134.</title>
        <authorList>
            <consortium name="US DOE Joint Genome Institute"/>
            <person name="Lucas S."/>
            <person name="Han J."/>
            <person name="Lapidus A."/>
            <person name="Cheng J.-F."/>
            <person name="Goodwin L."/>
            <person name="Pitluck S."/>
            <person name="Peters L."/>
            <person name="Ovchinnikova G."/>
            <person name="Lu M."/>
            <person name="Detter J.C."/>
            <person name="Han C."/>
            <person name="Tapia R."/>
            <person name="Land M."/>
            <person name="Hauser L."/>
            <person name="Kyrpides N."/>
            <person name="Ivanova N."/>
            <person name="Pagani I."/>
            <person name="Brambilla E.-M."/>
            <person name="Klenk H.-P."/>
            <person name="Woyke T."/>
        </authorList>
    </citation>
    <scope>NUCLEOTIDE SEQUENCE [LARGE SCALE GENOMIC DNA]</scope>
    <source>
        <strain evidence="4 5">NA-134</strain>
    </source>
</reference>
<dbReference type="Gene3D" id="3.30.70.990">
    <property type="entry name" value="YajQ-like, domain 2"/>
    <property type="match status" value="1"/>
</dbReference>
<comment type="similarity">
    <text evidence="2 3">Belongs to the YajQ family.</text>
</comment>
<dbReference type="InterPro" id="IPR007551">
    <property type="entry name" value="YajQ/Smlt4090-like"/>
</dbReference>
<evidence type="ECO:0000313" key="5">
    <source>
        <dbReference type="Proteomes" id="UP000002791"/>
    </source>
</evidence>
<dbReference type="InterPro" id="IPR036183">
    <property type="entry name" value="YajQ-like_sf"/>
</dbReference>
<comment type="function">
    <text evidence="3">Nucleotide-binding protein.</text>
</comment>
<dbReference type="FunFam" id="3.30.70.860:FF:000004">
    <property type="entry name" value="UPF0234 protein AWC22_11905"/>
    <property type="match status" value="1"/>
</dbReference>